<organism evidence="1 2">
    <name type="scientific">Pyrus ussuriensis x Pyrus communis</name>
    <dbReference type="NCBI Taxonomy" id="2448454"/>
    <lineage>
        <taxon>Eukaryota</taxon>
        <taxon>Viridiplantae</taxon>
        <taxon>Streptophyta</taxon>
        <taxon>Embryophyta</taxon>
        <taxon>Tracheophyta</taxon>
        <taxon>Spermatophyta</taxon>
        <taxon>Magnoliopsida</taxon>
        <taxon>eudicotyledons</taxon>
        <taxon>Gunneridae</taxon>
        <taxon>Pentapetalae</taxon>
        <taxon>rosids</taxon>
        <taxon>fabids</taxon>
        <taxon>Rosales</taxon>
        <taxon>Rosaceae</taxon>
        <taxon>Amygdaloideae</taxon>
        <taxon>Maleae</taxon>
        <taxon>Pyrus</taxon>
    </lineage>
</organism>
<keyword evidence="2" id="KW-1185">Reference proteome</keyword>
<dbReference type="EMBL" id="SMOL01000157">
    <property type="protein sequence ID" value="KAB2626569.1"/>
    <property type="molecule type" value="Genomic_DNA"/>
</dbReference>
<comment type="caution">
    <text evidence="1">The sequence shown here is derived from an EMBL/GenBank/DDBJ whole genome shotgun (WGS) entry which is preliminary data.</text>
</comment>
<reference evidence="1 2" key="1">
    <citation type="submission" date="2019-09" db="EMBL/GenBank/DDBJ databases">
        <authorList>
            <person name="Ou C."/>
        </authorList>
    </citation>
    <scope>NUCLEOTIDE SEQUENCE [LARGE SCALE GENOMIC DNA]</scope>
    <source>
        <strain evidence="1">S2</strain>
        <tissue evidence="1">Leaf</tissue>
    </source>
</reference>
<proteinExistence type="predicted"/>
<reference evidence="2" key="2">
    <citation type="submission" date="2019-10" db="EMBL/GenBank/DDBJ databases">
        <title>A de novo genome assembly of a pear dwarfing rootstock.</title>
        <authorList>
            <person name="Wang F."/>
            <person name="Wang J."/>
            <person name="Li S."/>
            <person name="Zhang Y."/>
            <person name="Fang M."/>
            <person name="Ma L."/>
            <person name="Zhao Y."/>
            <person name="Jiang S."/>
        </authorList>
    </citation>
    <scope>NUCLEOTIDE SEQUENCE [LARGE SCALE GENOMIC DNA]</scope>
</reference>
<dbReference type="Proteomes" id="UP000327157">
    <property type="component" value="Chromosome 2"/>
</dbReference>
<gene>
    <name evidence="1" type="ORF">D8674_020187</name>
</gene>
<accession>A0A5N5HEY5</accession>
<evidence type="ECO:0000313" key="2">
    <source>
        <dbReference type="Proteomes" id="UP000327157"/>
    </source>
</evidence>
<protein>
    <submittedName>
        <fullName evidence="1">Uncharacterized protein</fullName>
    </submittedName>
</protein>
<sequence>MLSAGLRGLLSLHICGAVLLGFHRLLMVVVRVDLGVGYTLVGYATGVHPILNKAITMDSASSQFSNVV</sequence>
<evidence type="ECO:0000313" key="1">
    <source>
        <dbReference type="EMBL" id="KAB2626569.1"/>
    </source>
</evidence>
<reference evidence="1 2" key="3">
    <citation type="submission" date="2019-11" db="EMBL/GenBank/DDBJ databases">
        <title>A de novo genome assembly of a pear dwarfing rootstock.</title>
        <authorList>
            <person name="Wang F."/>
            <person name="Wang J."/>
            <person name="Li S."/>
            <person name="Zhang Y."/>
            <person name="Fang M."/>
            <person name="Ma L."/>
            <person name="Zhao Y."/>
            <person name="Jiang S."/>
        </authorList>
    </citation>
    <scope>NUCLEOTIDE SEQUENCE [LARGE SCALE GENOMIC DNA]</scope>
    <source>
        <strain evidence="1">S2</strain>
        <tissue evidence="1">Leaf</tissue>
    </source>
</reference>
<dbReference type="AlphaFoldDB" id="A0A5N5HEY5"/>
<name>A0A5N5HEY5_9ROSA</name>